<dbReference type="CDD" id="cd01055">
    <property type="entry name" value="Nonheme_Ferritin"/>
    <property type="match status" value="1"/>
</dbReference>
<evidence type="ECO:0000256" key="6">
    <source>
        <dbReference type="ARBA" id="ARBA00023004"/>
    </source>
</evidence>
<dbReference type="SUPFAM" id="SSF47240">
    <property type="entry name" value="Ferritin-like"/>
    <property type="match status" value="1"/>
</dbReference>
<dbReference type="Proteomes" id="UP001272515">
    <property type="component" value="Unassembled WGS sequence"/>
</dbReference>
<evidence type="ECO:0000256" key="5">
    <source>
        <dbReference type="ARBA" id="ARBA00023002"/>
    </source>
</evidence>
<dbReference type="InterPro" id="IPR001519">
    <property type="entry name" value="Ferritin"/>
</dbReference>
<dbReference type="InterPro" id="IPR012347">
    <property type="entry name" value="Ferritin-like"/>
</dbReference>
<evidence type="ECO:0000256" key="7">
    <source>
        <dbReference type="ARBA" id="ARBA00048035"/>
    </source>
</evidence>
<keyword evidence="4 8" id="KW-0479">Metal-binding</keyword>
<evidence type="ECO:0000256" key="4">
    <source>
        <dbReference type="ARBA" id="ARBA00022723"/>
    </source>
</evidence>
<feature type="domain" description="Ferritin-like diiron" evidence="9">
    <location>
        <begin position="1"/>
        <end position="144"/>
    </location>
</feature>
<comment type="similarity">
    <text evidence="2 8">Belongs to the ferritin family. Prokaryotic subfamily.</text>
</comment>
<comment type="subcellular location">
    <subcellularLocation>
        <location evidence="8">Cytoplasm</location>
    </subcellularLocation>
</comment>
<gene>
    <name evidence="10" type="ORF">RVY80_04450</name>
</gene>
<keyword evidence="6 8" id="KW-0408">Iron</keyword>
<dbReference type="InterPro" id="IPR009040">
    <property type="entry name" value="Ferritin-like_diiron"/>
</dbReference>
<dbReference type="Pfam" id="PF00210">
    <property type="entry name" value="Ferritin"/>
    <property type="match status" value="1"/>
</dbReference>
<dbReference type="InterPro" id="IPR041719">
    <property type="entry name" value="Ferritin_prok"/>
</dbReference>
<evidence type="ECO:0000259" key="9">
    <source>
        <dbReference type="PROSITE" id="PS50905"/>
    </source>
</evidence>
<accession>A0ABU3Z855</accession>
<comment type="catalytic activity">
    <reaction evidence="7 8">
        <text>4 Fe(2+) + O2 + 6 H2O = 4 iron(III) oxide-hydroxide + 12 H(+)</text>
        <dbReference type="Rhea" id="RHEA:11972"/>
        <dbReference type="ChEBI" id="CHEBI:15377"/>
        <dbReference type="ChEBI" id="CHEBI:15378"/>
        <dbReference type="ChEBI" id="CHEBI:15379"/>
        <dbReference type="ChEBI" id="CHEBI:29033"/>
        <dbReference type="ChEBI" id="CHEBI:78619"/>
        <dbReference type="EC" id="1.16.3.2"/>
    </reaction>
</comment>
<keyword evidence="5" id="KW-0560">Oxidoreductase</keyword>
<dbReference type="PANTHER" id="PTHR11431">
    <property type="entry name" value="FERRITIN"/>
    <property type="match status" value="1"/>
</dbReference>
<keyword evidence="11" id="KW-1185">Reference proteome</keyword>
<dbReference type="EC" id="1.16.3.2" evidence="8"/>
<keyword evidence="8" id="KW-0963">Cytoplasm</keyword>
<evidence type="ECO:0000256" key="1">
    <source>
        <dbReference type="ARBA" id="ARBA00002485"/>
    </source>
</evidence>
<evidence type="ECO:0000313" key="10">
    <source>
        <dbReference type="EMBL" id="MDV5088099.1"/>
    </source>
</evidence>
<dbReference type="RefSeq" id="WP_295188388.1">
    <property type="nucleotide sequence ID" value="NZ_JAWJZA010000002.1"/>
</dbReference>
<name>A0ABU3Z855_9FIRM</name>
<evidence type="ECO:0000256" key="8">
    <source>
        <dbReference type="RuleBase" id="RU361145"/>
    </source>
</evidence>
<sequence>MNSKIAAALNEQVIFEFNASYLYLAMSIAMADAKMNGYAAWLQAQYQEELDHAHKFITYLQDCDQTITLGDIKGEACQLDNPLEVAKAVLAHEQMITSKIHALYGLAQEEKDYATVEFLSWFVKEQVEEEASARGIIDQFTFAGDSKSSQLFVDAKLGQRQ</sequence>
<proteinExistence type="inferred from homology"/>
<organism evidence="10 11">
    <name type="scientific">Veillonella absiana</name>
    <dbReference type="NCBI Taxonomy" id="3079305"/>
    <lineage>
        <taxon>Bacteria</taxon>
        <taxon>Bacillati</taxon>
        <taxon>Bacillota</taxon>
        <taxon>Negativicutes</taxon>
        <taxon>Veillonellales</taxon>
        <taxon>Veillonellaceae</taxon>
        <taxon>Veillonella</taxon>
    </lineage>
</organism>
<evidence type="ECO:0000313" key="11">
    <source>
        <dbReference type="Proteomes" id="UP001272515"/>
    </source>
</evidence>
<dbReference type="InterPro" id="IPR009078">
    <property type="entry name" value="Ferritin-like_SF"/>
</dbReference>
<dbReference type="PANTHER" id="PTHR11431:SF127">
    <property type="entry name" value="BACTERIAL NON-HEME FERRITIN"/>
    <property type="match status" value="1"/>
</dbReference>
<comment type="function">
    <text evidence="1 8">Iron-storage protein.</text>
</comment>
<protein>
    <recommendedName>
        <fullName evidence="8">Ferritin</fullName>
        <ecNumber evidence="8">1.16.3.2</ecNumber>
    </recommendedName>
</protein>
<keyword evidence="3 8" id="KW-0409">Iron storage</keyword>
<dbReference type="EMBL" id="JAWJZB010000004">
    <property type="protein sequence ID" value="MDV5088099.1"/>
    <property type="molecule type" value="Genomic_DNA"/>
</dbReference>
<dbReference type="InterPro" id="IPR008331">
    <property type="entry name" value="Ferritin_DPS_dom"/>
</dbReference>
<comment type="caution">
    <text evidence="10">The sequence shown here is derived from an EMBL/GenBank/DDBJ whole genome shotgun (WGS) entry which is preliminary data.</text>
</comment>
<reference evidence="10 11" key="1">
    <citation type="submission" date="2023-10" db="EMBL/GenBank/DDBJ databases">
        <title>Veillonella sp. nov., isolated from a pig farm feces dump.</title>
        <authorList>
            <person name="Chang Y.-H."/>
        </authorList>
    </citation>
    <scope>NUCLEOTIDE SEQUENCE [LARGE SCALE GENOMIC DNA]</scope>
    <source>
        <strain evidence="10 11">YH-vei2233</strain>
    </source>
</reference>
<dbReference type="PROSITE" id="PS50905">
    <property type="entry name" value="FERRITIN_LIKE"/>
    <property type="match status" value="1"/>
</dbReference>
<dbReference type="Gene3D" id="1.20.1260.10">
    <property type="match status" value="1"/>
</dbReference>
<evidence type="ECO:0000256" key="2">
    <source>
        <dbReference type="ARBA" id="ARBA00006950"/>
    </source>
</evidence>
<evidence type="ECO:0000256" key="3">
    <source>
        <dbReference type="ARBA" id="ARBA00022434"/>
    </source>
</evidence>